<reference evidence="7 8" key="1">
    <citation type="submission" date="2018-02" db="EMBL/GenBank/DDBJ databases">
        <authorList>
            <person name="Cohen D.B."/>
            <person name="Kent A.D."/>
        </authorList>
    </citation>
    <scope>NUCLEOTIDE SEQUENCE [LARGE SCALE GENOMIC DNA]</scope>
    <source>
        <strain evidence="7">1</strain>
    </source>
</reference>
<dbReference type="PANTHER" id="PTHR34185:SF3">
    <property type="entry name" value="DNA INTEGRITY SCANNING PROTEIN DISA"/>
    <property type="match status" value="1"/>
</dbReference>
<dbReference type="Gene3D" id="1.20.1260.110">
    <property type="entry name" value="DNA integrity scanning linker region"/>
    <property type="match status" value="1"/>
</dbReference>
<evidence type="ECO:0000256" key="1">
    <source>
        <dbReference type="ARBA" id="ARBA00000877"/>
    </source>
</evidence>
<dbReference type="Gene3D" id="1.10.150.20">
    <property type="entry name" value="5' to 3' exonuclease, C-terminal subdomain"/>
    <property type="match status" value="1"/>
</dbReference>
<dbReference type="Pfam" id="PF10635">
    <property type="entry name" value="DisA-linker"/>
    <property type="match status" value="1"/>
</dbReference>
<protein>
    <submittedName>
        <fullName evidence="7">DNA integrity scanning protein DisA</fullName>
    </submittedName>
</protein>
<dbReference type="GO" id="GO:0005524">
    <property type="term" value="F:ATP binding"/>
    <property type="evidence" value="ECO:0007669"/>
    <property type="project" value="UniProtKB-KW"/>
</dbReference>
<dbReference type="Proteomes" id="UP000238164">
    <property type="component" value="Chromosome 1"/>
</dbReference>
<dbReference type="Gene3D" id="3.40.1700.10">
    <property type="entry name" value="DNA integrity scanning protein, DisA, N-terminal domain"/>
    <property type="match status" value="1"/>
</dbReference>
<dbReference type="RefSeq" id="WP_105187150.1">
    <property type="nucleotide sequence ID" value="NZ_BAAAGO010000038.1"/>
</dbReference>
<comment type="catalytic activity">
    <reaction evidence="1">
        <text>2 ATP = 3',3'-c-di-AMP + 2 diphosphate</text>
        <dbReference type="Rhea" id="RHEA:35655"/>
        <dbReference type="ChEBI" id="CHEBI:30616"/>
        <dbReference type="ChEBI" id="CHEBI:33019"/>
        <dbReference type="ChEBI" id="CHEBI:71500"/>
        <dbReference type="EC" id="2.7.7.85"/>
    </reaction>
</comment>
<organism evidence="7 8">
    <name type="scientific">Micropruina glycogenica</name>
    <dbReference type="NCBI Taxonomy" id="75385"/>
    <lineage>
        <taxon>Bacteria</taxon>
        <taxon>Bacillati</taxon>
        <taxon>Actinomycetota</taxon>
        <taxon>Actinomycetes</taxon>
        <taxon>Propionibacteriales</taxon>
        <taxon>Nocardioidaceae</taxon>
        <taxon>Micropruina</taxon>
    </lineage>
</organism>
<keyword evidence="5" id="KW-0067">ATP-binding</keyword>
<feature type="domain" description="DAC" evidence="6">
    <location>
        <begin position="5"/>
        <end position="144"/>
    </location>
</feature>
<evidence type="ECO:0000256" key="4">
    <source>
        <dbReference type="ARBA" id="ARBA00022741"/>
    </source>
</evidence>
<accession>A0A2N9JM95</accession>
<evidence type="ECO:0000256" key="5">
    <source>
        <dbReference type="ARBA" id="ARBA00022840"/>
    </source>
</evidence>
<dbReference type="InterPro" id="IPR010994">
    <property type="entry name" value="RuvA_2-like"/>
</dbReference>
<keyword evidence="2" id="KW-0808">Transferase</keyword>
<dbReference type="KEGG" id="mgg:MPLG2_3672"/>
<name>A0A2N9JM95_9ACTN</name>
<dbReference type="SUPFAM" id="SSF47781">
    <property type="entry name" value="RuvA domain 2-like"/>
    <property type="match status" value="1"/>
</dbReference>
<keyword evidence="8" id="KW-1185">Reference proteome</keyword>
<dbReference type="GO" id="GO:0106408">
    <property type="term" value="F:diadenylate cyclase activity"/>
    <property type="evidence" value="ECO:0007669"/>
    <property type="project" value="UniProtKB-EC"/>
</dbReference>
<proteinExistence type="predicted"/>
<sequence length="349" mass="37248">MNATSSRLNRALPLIAPGTELRDGLDRIVQGRTGALVTLGNNARLQALATGGFAIDVAFTGTALRELAKMDGAIILNDALDRILFAGVHLMPDASVETSETGTRHRTADRVASQTGVPTVTVSASMSTISLFVDGRRWVVQRPEQLLARANQALATLARYATRLNEATARLSAAEVHDAAAVRDIALVAQRLEMVRRLQQEVNGYAIELGTDGRLVRLQLRELVMGLDQLGTQLERDYADGAAPLRLAPLAALDSDDLAHPALIARACGLGDDLGLRVSARGHRQLAQIAQLSPEVAETLVVHFGDLQALFGASTSDLLGVDGVDYAIARAVREGLIRLAESAYAERLD</sequence>
<dbReference type="SUPFAM" id="SSF143597">
    <property type="entry name" value="YojJ-like"/>
    <property type="match status" value="1"/>
</dbReference>
<evidence type="ECO:0000259" key="6">
    <source>
        <dbReference type="PROSITE" id="PS51794"/>
    </source>
</evidence>
<dbReference type="InterPro" id="IPR036888">
    <property type="entry name" value="DNA_integrity_DisA_N_sf"/>
</dbReference>
<evidence type="ECO:0000256" key="2">
    <source>
        <dbReference type="ARBA" id="ARBA00022679"/>
    </source>
</evidence>
<dbReference type="InterPro" id="IPR050338">
    <property type="entry name" value="DisA"/>
</dbReference>
<dbReference type="InterPro" id="IPR003390">
    <property type="entry name" value="DNA_integrity_scan_DisA_N"/>
</dbReference>
<evidence type="ECO:0000313" key="8">
    <source>
        <dbReference type="Proteomes" id="UP000238164"/>
    </source>
</evidence>
<keyword evidence="4" id="KW-0547">Nucleotide-binding</keyword>
<dbReference type="EMBL" id="LT985188">
    <property type="protein sequence ID" value="SPD88702.1"/>
    <property type="molecule type" value="Genomic_DNA"/>
</dbReference>
<dbReference type="OrthoDB" id="41841at2"/>
<dbReference type="InterPro" id="IPR038331">
    <property type="entry name" value="DisA_sf"/>
</dbReference>
<evidence type="ECO:0000256" key="3">
    <source>
        <dbReference type="ARBA" id="ARBA00022695"/>
    </source>
</evidence>
<dbReference type="InterPro" id="IPR018906">
    <property type="entry name" value="DNA_integrity_scan_DisA_link"/>
</dbReference>
<dbReference type="PANTHER" id="PTHR34185">
    <property type="entry name" value="DIADENYLATE CYCLASE"/>
    <property type="match status" value="1"/>
</dbReference>
<dbReference type="AlphaFoldDB" id="A0A2N9JM95"/>
<keyword evidence="3" id="KW-0548">Nucleotidyltransferase</keyword>
<evidence type="ECO:0000313" key="7">
    <source>
        <dbReference type="EMBL" id="SPD88702.1"/>
    </source>
</evidence>
<dbReference type="NCBIfam" id="NF010009">
    <property type="entry name" value="PRK13482.1"/>
    <property type="match status" value="1"/>
</dbReference>
<dbReference type="PROSITE" id="PS51794">
    <property type="entry name" value="DAC"/>
    <property type="match status" value="1"/>
</dbReference>
<dbReference type="GO" id="GO:0004016">
    <property type="term" value="F:adenylate cyclase activity"/>
    <property type="evidence" value="ECO:0007669"/>
    <property type="project" value="TreeGrafter"/>
</dbReference>
<gene>
    <name evidence="7" type="primary">disA</name>
    <name evidence="7" type="ORF">MPLG2_3672</name>
</gene>
<dbReference type="Pfam" id="PF02457">
    <property type="entry name" value="DAC"/>
    <property type="match status" value="1"/>
</dbReference>